<dbReference type="Proteomes" id="UP000677918">
    <property type="component" value="Unassembled WGS sequence"/>
</dbReference>
<evidence type="ECO:0000256" key="1">
    <source>
        <dbReference type="ARBA" id="ARBA00022801"/>
    </source>
</evidence>
<dbReference type="InterPro" id="IPR023365">
    <property type="entry name" value="Sortase_dom-sf"/>
</dbReference>
<evidence type="ECO:0000313" key="3">
    <source>
        <dbReference type="EMBL" id="GIQ67189.1"/>
    </source>
</evidence>
<gene>
    <name evidence="3" type="primary">srta</name>
    <name evidence="3" type="ORF">XYCOK13_00130</name>
</gene>
<dbReference type="InterPro" id="IPR005754">
    <property type="entry name" value="Sortase"/>
</dbReference>
<dbReference type="Gene3D" id="2.40.260.10">
    <property type="entry name" value="Sortase"/>
    <property type="match status" value="1"/>
</dbReference>
<dbReference type="GO" id="GO:0016787">
    <property type="term" value="F:hydrolase activity"/>
    <property type="evidence" value="ECO:0007669"/>
    <property type="project" value="UniProtKB-KW"/>
</dbReference>
<dbReference type="Pfam" id="PF04203">
    <property type="entry name" value="Sortase"/>
    <property type="match status" value="1"/>
</dbReference>
<accession>A0A8J4M091</accession>
<dbReference type="EMBL" id="BOVK01000001">
    <property type="protein sequence ID" value="GIQ67189.1"/>
    <property type="molecule type" value="Genomic_DNA"/>
</dbReference>
<name>A0A8J4M091_9BACL</name>
<proteinExistence type="predicted"/>
<dbReference type="NCBIfam" id="TIGR01076">
    <property type="entry name" value="sortase_fam"/>
    <property type="match status" value="1"/>
</dbReference>
<feature type="active site" description="Acyl-thioester intermediate" evidence="2">
    <location>
        <position position="199"/>
    </location>
</feature>
<evidence type="ECO:0000256" key="2">
    <source>
        <dbReference type="PIRSR" id="PIRSR605754-1"/>
    </source>
</evidence>
<reference evidence="3" key="1">
    <citation type="submission" date="2021-04" db="EMBL/GenBank/DDBJ databases">
        <title>Draft genome sequence of Xylanibacillus composti strain K13.</title>
        <authorList>
            <person name="Uke A."/>
            <person name="Chhe C."/>
            <person name="Baramee S."/>
            <person name="Kosugi A."/>
        </authorList>
    </citation>
    <scope>NUCLEOTIDE SEQUENCE</scope>
    <source>
        <strain evidence="3">K13</strain>
    </source>
</reference>
<protein>
    <submittedName>
        <fullName evidence="3">Sortase</fullName>
    </submittedName>
</protein>
<feature type="active site" description="Proton donor/acceptor" evidence="2">
    <location>
        <position position="137"/>
    </location>
</feature>
<evidence type="ECO:0000313" key="4">
    <source>
        <dbReference type="Proteomes" id="UP000677918"/>
    </source>
</evidence>
<sequence length="218" mass="24341">MRTKILSGVLVAAGILLLAYPHLSAWYYDRQQQQLVNRWQEAFATVQLPVQSEAEQHPAADYAEDLLEEGESNDAPYPERKAVQLGLDMEGMLYIDKIDLELPILTGATEQNLKTTAASIADTGKPGEVGNYAIAGHRNHAYGRNFNRLDELAEGDAIEVDTGNQVFRYEVTEKLYVEPHEVWVLEPEGTKQEITLVTCHPIDTGTHRLIVKGILIET</sequence>
<dbReference type="AlphaFoldDB" id="A0A8J4M091"/>
<dbReference type="InterPro" id="IPR042000">
    <property type="entry name" value="Sortase_D_2"/>
</dbReference>
<dbReference type="SUPFAM" id="SSF63817">
    <property type="entry name" value="Sortase"/>
    <property type="match status" value="1"/>
</dbReference>
<keyword evidence="1" id="KW-0378">Hydrolase</keyword>
<organism evidence="3 4">
    <name type="scientific">Xylanibacillus composti</name>
    <dbReference type="NCBI Taxonomy" id="1572762"/>
    <lineage>
        <taxon>Bacteria</taxon>
        <taxon>Bacillati</taxon>
        <taxon>Bacillota</taxon>
        <taxon>Bacilli</taxon>
        <taxon>Bacillales</taxon>
        <taxon>Paenibacillaceae</taxon>
        <taxon>Xylanibacillus</taxon>
    </lineage>
</organism>
<dbReference type="CDD" id="cd06166">
    <property type="entry name" value="Sortase_D_2"/>
    <property type="match status" value="1"/>
</dbReference>
<dbReference type="RefSeq" id="WP_213409801.1">
    <property type="nucleotide sequence ID" value="NZ_BOVK01000001.1"/>
</dbReference>
<comment type="caution">
    <text evidence="3">The sequence shown here is derived from an EMBL/GenBank/DDBJ whole genome shotgun (WGS) entry which is preliminary data.</text>
</comment>
<keyword evidence="4" id="KW-1185">Reference proteome</keyword>